<accession>A0A0F4YW34</accession>
<reference evidence="2 3" key="1">
    <citation type="submission" date="2015-04" db="EMBL/GenBank/DDBJ databases">
        <authorList>
            <person name="Heijne W.H."/>
            <person name="Fedorova N.D."/>
            <person name="Nierman W.C."/>
            <person name="Vollebregt A.W."/>
            <person name="Zhao Z."/>
            <person name="Wu L."/>
            <person name="Kumar M."/>
            <person name="Stam H."/>
            <person name="van den Berg M.A."/>
            <person name="Pel H.J."/>
        </authorList>
    </citation>
    <scope>NUCLEOTIDE SEQUENCE [LARGE SCALE GENOMIC DNA]</scope>
    <source>
        <strain evidence="2 3">CBS 393.64</strain>
    </source>
</reference>
<dbReference type="Proteomes" id="UP000053958">
    <property type="component" value="Unassembled WGS sequence"/>
</dbReference>
<dbReference type="GeneID" id="25316455"/>
<evidence type="ECO:0000313" key="3">
    <source>
        <dbReference type="Proteomes" id="UP000053958"/>
    </source>
</evidence>
<dbReference type="RefSeq" id="XP_013328445.1">
    <property type="nucleotide sequence ID" value="XM_013472991.1"/>
</dbReference>
<name>A0A0F4YW34_RASE3</name>
<feature type="compositionally biased region" description="Basic and acidic residues" evidence="1">
    <location>
        <begin position="81"/>
        <end position="90"/>
    </location>
</feature>
<dbReference type="EMBL" id="LASV01000165">
    <property type="protein sequence ID" value="KKA21833.1"/>
    <property type="molecule type" value="Genomic_DNA"/>
</dbReference>
<comment type="caution">
    <text evidence="2">The sequence shown here is derived from an EMBL/GenBank/DDBJ whole genome shotgun (WGS) entry which is preliminary data.</text>
</comment>
<sequence length="90" mass="10278">MQNSYEPSLHSSSEIWGYNAYTACSLQEVDYYLRSALQNRISLANENRAQLIHNNSTLMTRIECQNHGPLTPHRATLPTSVEKRQRLGDS</sequence>
<evidence type="ECO:0000313" key="2">
    <source>
        <dbReference type="EMBL" id="KKA21833.1"/>
    </source>
</evidence>
<gene>
    <name evidence="2" type="ORF">T310_4106</name>
</gene>
<dbReference type="AlphaFoldDB" id="A0A0F4YW34"/>
<organism evidence="2 3">
    <name type="scientific">Rasamsonia emersonii (strain ATCC 16479 / CBS 393.64 / IMI 116815)</name>
    <dbReference type="NCBI Taxonomy" id="1408163"/>
    <lineage>
        <taxon>Eukaryota</taxon>
        <taxon>Fungi</taxon>
        <taxon>Dikarya</taxon>
        <taxon>Ascomycota</taxon>
        <taxon>Pezizomycotina</taxon>
        <taxon>Eurotiomycetes</taxon>
        <taxon>Eurotiomycetidae</taxon>
        <taxon>Eurotiales</taxon>
        <taxon>Trichocomaceae</taxon>
        <taxon>Rasamsonia</taxon>
    </lineage>
</organism>
<feature type="region of interest" description="Disordered" evidence="1">
    <location>
        <begin position="69"/>
        <end position="90"/>
    </location>
</feature>
<protein>
    <submittedName>
        <fullName evidence="2">Uncharacterized protein</fullName>
    </submittedName>
</protein>
<evidence type="ECO:0000256" key="1">
    <source>
        <dbReference type="SAM" id="MobiDB-lite"/>
    </source>
</evidence>
<keyword evidence="3" id="KW-1185">Reference proteome</keyword>
<proteinExistence type="predicted"/>